<dbReference type="Gene3D" id="3.40.50.720">
    <property type="entry name" value="NAD(P)-binding Rossmann-like Domain"/>
    <property type="match status" value="1"/>
</dbReference>
<evidence type="ECO:0000256" key="4">
    <source>
        <dbReference type="ARBA" id="ARBA00023002"/>
    </source>
</evidence>
<evidence type="ECO:0000313" key="5">
    <source>
        <dbReference type="EMBL" id="KAL2815267.1"/>
    </source>
</evidence>
<dbReference type="PANTHER" id="PTHR11530">
    <property type="entry name" value="D-AMINO ACID OXIDASE"/>
    <property type="match status" value="1"/>
</dbReference>
<keyword evidence="3" id="KW-0274">FAD</keyword>
<gene>
    <name evidence="5" type="ORF">BDW59DRAFT_16556</name>
</gene>
<protein>
    <submittedName>
        <fullName evidence="5">Uncharacterized protein</fullName>
    </submittedName>
</protein>
<keyword evidence="2" id="KW-0285">Flavoprotein</keyword>
<dbReference type="Proteomes" id="UP001610335">
    <property type="component" value="Unassembled WGS sequence"/>
</dbReference>
<proteinExistence type="predicted"/>
<dbReference type="InterPro" id="IPR023209">
    <property type="entry name" value="DAO"/>
</dbReference>
<reference evidence="5 6" key="1">
    <citation type="submission" date="2024-07" db="EMBL/GenBank/DDBJ databases">
        <title>Section-level genome sequencing and comparative genomics of Aspergillus sections Usti and Cavernicolus.</title>
        <authorList>
            <consortium name="Lawrence Berkeley National Laboratory"/>
            <person name="Nybo J.L."/>
            <person name="Vesth T.C."/>
            <person name="Theobald S."/>
            <person name="Frisvad J.C."/>
            <person name="Larsen T.O."/>
            <person name="Kjaerboelling I."/>
            <person name="Rothschild-Mancinelli K."/>
            <person name="Lyhne E.K."/>
            <person name="Kogle M.E."/>
            <person name="Barry K."/>
            <person name="Clum A."/>
            <person name="Na H."/>
            <person name="Ledsgaard L."/>
            <person name="Lin J."/>
            <person name="Lipzen A."/>
            <person name="Kuo A."/>
            <person name="Riley R."/>
            <person name="Mondo S."/>
            <person name="LaButti K."/>
            <person name="Haridas S."/>
            <person name="Pangalinan J."/>
            <person name="Salamov A.A."/>
            <person name="Simmons B.A."/>
            <person name="Magnuson J.K."/>
            <person name="Chen J."/>
            <person name="Drula E."/>
            <person name="Henrissat B."/>
            <person name="Wiebenga A."/>
            <person name="Lubbers R.J."/>
            <person name="Gomes A.C."/>
            <person name="Makela M.R."/>
            <person name="Stajich J."/>
            <person name="Grigoriev I.V."/>
            <person name="Mortensen U.H."/>
            <person name="De vries R.P."/>
            <person name="Baker S.E."/>
            <person name="Andersen M.R."/>
        </authorList>
    </citation>
    <scope>NUCLEOTIDE SEQUENCE [LARGE SCALE GENOMIC DNA]</scope>
    <source>
        <strain evidence="5 6">CBS 600.67</strain>
    </source>
</reference>
<accession>A0ABR4HIN5</accession>
<name>A0ABR4HIN5_9EURO</name>
<evidence type="ECO:0000256" key="3">
    <source>
        <dbReference type="ARBA" id="ARBA00022827"/>
    </source>
</evidence>
<sequence>MLCWSTIEKASTPRVHVSHQIAHCPLWFLFHSRASAWAGARWVGVYGSNAREQQSETDGFQGLWKLAQENPQCGLYITKLTEILEYGFPEDIWYRHFVPDFRLLDKSELTPRAAYGMSYSTIRISPPVFLPWMRARLEARGVKSLGDLSRPAGFQTTIRQDSRLRRSSQKRGSHYCFRWKALAAKQEGVLHHPKGR</sequence>
<dbReference type="PANTHER" id="PTHR11530:SF11">
    <property type="entry name" value="D-ASPARTATE OXIDASE"/>
    <property type="match status" value="1"/>
</dbReference>
<dbReference type="Gene3D" id="3.30.9.10">
    <property type="entry name" value="D-Amino Acid Oxidase, subunit A, domain 2"/>
    <property type="match status" value="1"/>
</dbReference>
<comment type="caution">
    <text evidence="5">The sequence shown here is derived from an EMBL/GenBank/DDBJ whole genome shotgun (WGS) entry which is preliminary data.</text>
</comment>
<comment type="cofactor">
    <cofactor evidence="1">
        <name>FAD</name>
        <dbReference type="ChEBI" id="CHEBI:57692"/>
    </cofactor>
</comment>
<evidence type="ECO:0000256" key="1">
    <source>
        <dbReference type="ARBA" id="ARBA00001974"/>
    </source>
</evidence>
<evidence type="ECO:0000313" key="6">
    <source>
        <dbReference type="Proteomes" id="UP001610335"/>
    </source>
</evidence>
<keyword evidence="6" id="KW-1185">Reference proteome</keyword>
<keyword evidence="4" id="KW-0560">Oxidoreductase</keyword>
<evidence type="ECO:0000256" key="2">
    <source>
        <dbReference type="ARBA" id="ARBA00022630"/>
    </source>
</evidence>
<dbReference type="EMBL" id="JBFXLS010000114">
    <property type="protein sequence ID" value="KAL2815267.1"/>
    <property type="molecule type" value="Genomic_DNA"/>
</dbReference>
<organism evidence="5 6">
    <name type="scientific">Aspergillus cavernicola</name>
    <dbReference type="NCBI Taxonomy" id="176166"/>
    <lineage>
        <taxon>Eukaryota</taxon>
        <taxon>Fungi</taxon>
        <taxon>Dikarya</taxon>
        <taxon>Ascomycota</taxon>
        <taxon>Pezizomycotina</taxon>
        <taxon>Eurotiomycetes</taxon>
        <taxon>Eurotiomycetidae</taxon>
        <taxon>Eurotiales</taxon>
        <taxon>Aspergillaceae</taxon>
        <taxon>Aspergillus</taxon>
        <taxon>Aspergillus subgen. Nidulantes</taxon>
    </lineage>
</organism>